<dbReference type="InterPro" id="IPR001387">
    <property type="entry name" value="Cro/C1-type_HTH"/>
</dbReference>
<name>A0ABS2GUC8_9BURK</name>
<sequence length="244" mass="27950">MQLGQIKNSPYETVVALLRREGISSIDWYLYCLHRGYMDRPKWTGKAVADYRKLQNLTQFELATVLRTDATTIARWEKRPNEAIPPQVSSLMALIEKIGLRTYLMLEVGETQTINESTLGEKIKTEAKERDVVPYVTAIKELAKQIKDGSAARKRLPREQISPDRIKTIRQAYVMSREEFASFLDVATSTIEKWESGASQPTGPSNILLRLLEQDLQKSFCLEEHLILLDRYNKADLTDLSKTE</sequence>
<proteinExistence type="predicted"/>
<protein>
    <recommendedName>
        <fullName evidence="4">HTH cro/C1-type domain-containing protein</fullName>
    </recommendedName>
</protein>
<dbReference type="EMBL" id="JACJKX010000006">
    <property type="protein sequence ID" value="MBM6928517.1"/>
    <property type="molecule type" value="Genomic_DNA"/>
</dbReference>
<dbReference type="PROSITE" id="PS50943">
    <property type="entry name" value="HTH_CROC1"/>
    <property type="match status" value="2"/>
</dbReference>
<organism evidence="5 6">
    <name type="scientific">Parasutterella secunda</name>
    <dbReference type="NCBI Taxonomy" id="626947"/>
    <lineage>
        <taxon>Bacteria</taxon>
        <taxon>Pseudomonadati</taxon>
        <taxon>Pseudomonadota</taxon>
        <taxon>Betaproteobacteria</taxon>
        <taxon>Burkholderiales</taxon>
        <taxon>Sutterellaceae</taxon>
        <taxon>Parasutterella</taxon>
    </lineage>
</organism>
<dbReference type="Gene3D" id="1.10.260.40">
    <property type="entry name" value="lambda repressor-like DNA-binding domains"/>
    <property type="match status" value="2"/>
</dbReference>
<dbReference type="SUPFAM" id="SSF47413">
    <property type="entry name" value="lambda repressor-like DNA-binding domains"/>
    <property type="match status" value="2"/>
</dbReference>
<keyword evidence="2" id="KW-0238">DNA-binding</keyword>
<dbReference type="RefSeq" id="WP_205050114.1">
    <property type="nucleotide sequence ID" value="NZ_JACJKX010000006.1"/>
</dbReference>
<accession>A0ABS2GUC8</accession>
<evidence type="ECO:0000256" key="2">
    <source>
        <dbReference type="ARBA" id="ARBA00023125"/>
    </source>
</evidence>
<evidence type="ECO:0000259" key="4">
    <source>
        <dbReference type="PROSITE" id="PS50943"/>
    </source>
</evidence>
<comment type="caution">
    <text evidence="5">The sequence shown here is derived from an EMBL/GenBank/DDBJ whole genome shotgun (WGS) entry which is preliminary data.</text>
</comment>
<keyword evidence="3" id="KW-0804">Transcription</keyword>
<dbReference type="InterPro" id="IPR010982">
    <property type="entry name" value="Lambda_DNA-bd_dom_sf"/>
</dbReference>
<feature type="domain" description="HTH cro/C1-type" evidence="4">
    <location>
        <begin position="166"/>
        <end position="202"/>
    </location>
</feature>
<dbReference type="SMART" id="SM00530">
    <property type="entry name" value="HTH_XRE"/>
    <property type="match status" value="2"/>
</dbReference>
<feature type="domain" description="HTH cro/C1-type" evidence="4">
    <location>
        <begin position="48"/>
        <end position="104"/>
    </location>
</feature>
<keyword evidence="6" id="KW-1185">Reference proteome</keyword>
<evidence type="ECO:0000256" key="1">
    <source>
        <dbReference type="ARBA" id="ARBA00023015"/>
    </source>
</evidence>
<dbReference type="PANTHER" id="PTHR36511:SF3">
    <property type="entry name" value="ANTITOXIN HIGA-2"/>
    <property type="match status" value="1"/>
</dbReference>
<dbReference type="PANTHER" id="PTHR36511">
    <property type="entry name" value="MERR FAMILY BACTERIAL REGULATORY PROTEIN"/>
    <property type="match status" value="1"/>
</dbReference>
<reference evidence="5 6" key="1">
    <citation type="journal article" date="2021" name="Sci. Rep.">
        <title>The distribution of antibiotic resistance genes in chicken gut microbiota commensals.</title>
        <authorList>
            <person name="Juricova H."/>
            <person name="Matiasovicova J."/>
            <person name="Kubasova T."/>
            <person name="Cejkova D."/>
            <person name="Rychlik I."/>
        </authorList>
    </citation>
    <scope>NUCLEOTIDE SEQUENCE [LARGE SCALE GENOMIC DNA]</scope>
    <source>
        <strain evidence="5 6">An562</strain>
    </source>
</reference>
<evidence type="ECO:0000256" key="3">
    <source>
        <dbReference type="ARBA" id="ARBA00023163"/>
    </source>
</evidence>
<gene>
    <name evidence="5" type="ORF">H5985_04445</name>
</gene>
<dbReference type="CDD" id="cd00093">
    <property type="entry name" value="HTH_XRE"/>
    <property type="match status" value="2"/>
</dbReference>
<evidence type="ECO:0000313" key="5">
    <source>
        <dbReference type="EMBL" id="MBM6928517.1"/>
    </source>
</evidence>
<dbReference type="Proteomes" id="UP000777002">
    <property type="component" value="Unassembled WGS sequence"/>
</dbReference>
<keyword evidence="1" id="KW-0805">Transcription regulation</keyword>
<dbReference type="InterPro" id="IPR052359">
    <property type="entry name" value="HTH-type_reg/antitoxin"/>
</dbReference>
<evidence type="ECO:0000313" key="6">
    <source>
        <dbReference type="Proteomes" id="UP000777002"/>
    </source>
</evidence>